<accession>A0A0G1IR78</accession>
<evidence type="ECO:0000313" key="2">
    <source>
        <dbReference type="Proteomes" id="UP000034652"/>
    </source>
</evidence>
<dbReference type="STRING" id="1618646.UW57_C0026G0005"/>
<organism evidence="1 2">
    <name type="scientific">Candidatus Giovannonibacteria bacterium GW2011_GWA1_44_29</name>
    <dbReference type="NCBI Taxonomy" id="1618646"/>
    <lineage>
        <taxon>Bacteria</taxon>
        <taxon>Candidatus Giovannoniibacteriota</taxon>
    </lineage>
</organism>
<proteinExistence type="predicted"/>
<dbReference type="Proteomes" id="UP000034652">
    <property type="component" value="Unassembled WGS sequence"/>
</dbReference>
<evidence type="ECO:0008006" key="3">
    <source>
        <dbReference type="Google" id="ProtNLM"/>
    </source>
</evidence>
<dbReference type="EMBL" id="LCIV01000026">
    <property type="protein sequence ID" value="KKT61896.1"/>
    <property type="molecule type" value="Genomic_DNA"/>
</dbReference>
<protein>
    <recommendedName>
        <fullName evidence="3">DUF378 domain-containing protein</fullName>
    </recommendedName>
</protein>
<gene>
    <name evidence="1" type="ORF">UW57_C0026G0005</name>
</gene>
<comment type="caution">
    <text evidence="1">The sequence shown here is derived from an EMBL/GenBank/DDBJ whole genome shotgun (WGS) entry which is preliminary data.</text>
</comment>
<name>A0A0G1IR78_9BACT</name>
<reference evidence="1 2" key="1">
    <citation type="journal article" date="2015" name="Nature">
        <title>rRNA introns, odd ribosomes, and small enigmatic genomes across a large radiation of phyla.</title>
        <authorList>
            <person name="Brown C.T."/>
            <person name="Hug L.A."/>
            <person name="Thomas B.C."/>
            <person name="Sharon I."/>
            <person name="Castelle C.J."/>
            <person name="Singh A."/>
            <person name="Wilkins M.J."/>
            <person name="Williams K.H."/>
            <person name="Banfield J.F."/>
        </authorList>
    </citation>
    <scope>NUCLEOTIDE SEQUENCE [LARGE SCALE GENOMIC DNA]</scope>
</reference>
<dbReference type="AlphaFoldDB" id="A0A0G1IR78"/>
<sequence length="78" mass="8906">MKALHRIAFILLVVGGLNWGVWALFGWDISALLGAQQVLQILQTGRRNVIIADLYLQKPPRYGGFWAPRGFFIYLTFK</sequence>
<dbReference type="Pfam" id="PF04070">
    <property type="entry name" value="DUF378"/>
    <property type="match status" value="1"/>
</dbReference>
<dbReference type="InterPro" id="IPR007211">
    <property type="entry name" value="DUF378"/>
</dbReference>
<evidence type="ECO:0000313" key="1">
    <source>
        <dbReference type="EMBL" id="KKT61896.1"/>
    </source>
</evidence>